<keyword evidence="1" id="KW-1133">Transmembrane helix</keyword>
<protein>
    <submittedName>
        <fullName evidence="2">Uncharacterized protein</fullName>
    </submittedName>
</protein>
<proteinExistence type="predicted"/>
<sequence length="34" mass="4088">MWLIVYFKLYFPNGNATNYLFAIKMLVVFNILMV</sequence>
<organism evidence="2 3">
    <name type="scientific">Flavobacterium succinicans</name>
    <dbReference type="NCBI Taxonomy" id="29536"/>
    <lineage>
        <taxon>Bacteria</taxon>
        <taxon>Pseudomonadati</taxon>
        <taxon>Bacteroidota</taxon>
        <taxon>Flavobacteriia</taxon>
        <taxon>Flavobacteriales</taxon>
        <taxon>Flavobacteriaceae</taxon>
        <taxon>Flavobacterium</taxon>
    </lineage>
</organism>
<name>A0A199XUY1_9FLAO</name>
<evidence type="ECO:0000256" key="1">
    <source>
        <dbReference type="SAM" id="Phobius"/>
    </source>
</evidence>
<accession>A0A199XUY1</accession>
<dbReference type="AlphaFoldDB" id="A0A199XUY1"/>
<reference evidence="2 3" key="1">
    <citation type="submission" date="2016-06" db="EMBL/GenBank/DDBJ databases">
        <title>Draft genome sequence of Flavobacterium succinicans strain DD5b.</title>
        <authorList>
            <person name="Poehlein A."/>
            <person name="Daniel R."/>
            <person name="Simeonova D.D."/>
        </authorList>
    </citation>
    <scope>NUCLEOTIDE SEQUENCE [LARGE SCALE GENOMIC DNA]</scope>
    <source>
        <strain evidence="2 3">DD5b</strain>
    </source>
</reference>
<keyword evidence="1" id="KW-0812">Transmembrane</keyword>
<dbReference type="EMBL" id="JMTM01000017">
    <property type="protein sequence ID" value="OAZ05046.1"/>
    <property type="molecule type" value="Genomic_DNA"/>
</dbReference>
<dbReference type="Proteomes" id="UP000093807">
    <property type="component" value="Unassembled WGS sequence"/>
</dbReference>
<comment type="caution">
    <text evidence="2">The sequence shown here is derived from an EMBL/GenBank/DDBJ whole genome shotgun (WGS) entry which is preliminary data.</text>
</comment>
<gene>
    <name evidence="2" type="ORF">FLB_08970</name>
</gene>
<feature type="transmembrane region" description="Helical" evidence="1">
    <location>
        <begin position="16"/>
        <end position="33"/>
    </location>
</feature>
<dbReference type="PATRIC" id="fig|29536.5.peg.922"/>
<evidence type="ECO:0000313" key="3">
    <source>
        <dbReference type="Proteomes" id="UP000093807"/>
    </source>
</evidence>
<evidence type="ECO:0000313" key="2">
    <source>
        <dbReference type="EMBL" id="OAZ05046.1"/>
    </source>
</evidence>
<keyword evidence="1" id="KW-0472">Membrane</keyword>
<keyword evidence="3" id="KW-1185">Reference proteome</keyword>